<dbReference type="EMBL" id="JAKROA010000003">
    <property type="protein sequence ID" value="KAL5108731.1"/>
    <property type="molecule type" value="Genomic_DNA"/>
</dbReference>
<feature type="region of interest" description="Disordered" evidence="1">
    <location>
        <begin position="1057"/>
        <end position="1084"/>
    </location>
</feature>
<organism evidence="3 4">
    <name type="scientific">Taenia crassiceps</name>
    <dbReference type="NCBI Taxonomy" id="6207"/>
    <lineage>
        <taxon>Eukaryota</taxon>
        <taxon>Metazoa</taxon>
        <taxon>Spiralia</taxon>
        <taxon>Lophotrochozoa</taxon>
        <taxon>Platyhelminthes</taxon>
        <taxon>Cestoda</taxon>
        <taxon>Eucestoda</taxon>
        <taxon>Cyclophyllidea</taxon>
        <taxon>Taeniidae</taxon>
        <taxon>Taenia</taxon>
    </lineage>
</organism>
<feature type="compositionally biased region" description="Polar residues" evidence="1">
    <location>
        <begin position="1067"/>
        <end position="1084"/>
    </location>
</feature>
<evidence type="ECO:0000313" key="3">
    <source>
        <dbReference type="EMBL" id="KAL5108731.1"/>
    </source>
</evidence>
<comment type="caution">
    <text evidence="3">The sequence shown here is derived from an EMBL/GenBank/DDBJ whole genome shotgun (WGS) entry which is preliminary data.</text>
</comment>
<dbReference type="InterPro" id="IPR035445">
    <property type="entry name" value="GYF-like_dom_sf"/>
</dbReference>
<feature type="region of interest" description="Disordered" evidence="1">
    <location>
        <begin position="692"/>
        <end position="815"/>
    </location>
</feature>
<feature type="compositionally biased region" description="Polar residues" evidence="1">
    <location>
        <begin position="910"/>
        <end position="928"/>
    </location>
</feature>
<accession>A0ABR4QGR0</accession>
<feature type="compositionally biased region" description="Polar residues" evidence="1">
    <location>
        <begin position="258"/>
        <end position="274"/>
    </location>
</feature>
<feature type="region of interest" description="Disordered" evidence="1">
    <location>
        <begin position="235"/>
        <end position="314"/>
    </location>
</feature>
<evidence type="ECO:0000259" key="2">
    <source>
        <dbReference type="PROSITE" id="PS50829"/>
    </source>
</evidence>
<feature type="region of interest" description="Disordered" evidence="1">
    <location>
        <begin position="40"/>
        <end position="93"/>
    </location>
</feature>
<dbReference type="SMART" id="SM00444">
    <property type="entry name" value="GYF"/>
    <property type="match status" value="1"/>
</dbReference>
<feature type="domain" description="GYF" evidence="2">
    <location>
        <begin position="460"/>
        <end position="509"/>
    </location>
</feature>
<protein>
    <submittedName>
        <fullName evidence="3">GRB10-interacting GYF protein 2</fullName>
    </submittedName>
</protein>
<dbReference type="SUPFAM" id="SSF55277">
    <property type="entry name" value="GYF domain"/>
    <property type="match status" value="1"/>
</dbReference>
<gene>
    <name evidence="3" type="ORF">TcWFU_003442</name>
</gene>
<feature type="compositionally biased region" description="Polar residues" evidence="1">
    <location>
        <begin position="936"/>
        <end position="973"/>
    </location>
</feature>
<feature type="compositionally biased region" description="Basic and acidic residues" evidence="1">
    <location>
        <begin position="756"/>
        <end position="767"/>
    </location>
</feature>
<proteinExistence type="predicted"/>
<feature type="compositionally biased region" description="Polar residues" evidence="1">
    <location>
        <begin position="720"/>
        <end position="734"/>
    </location>
</feature>
<feature type="region of interest" description="Disordered" evidence="1">
    <location>
        <begin position="910"/>
        <end position="973"/>
    </location>
</feature>
<name>A0ABR4QGR0_9CEST</name>
<sequence>MSSFTENVISPESRLLSAVDSISRDSKPSTSEYLELYNPVSNVNSAPPSGFPNTILPDSRSGALPPSFQPDNNNLDNFDGQPDLSGGLPRGTKTVARDTSISYADESFAENPDSSFLSWKKCSSELQSRDRVNPGGHVAGSQIMGLRSEDFGYRMGAVPNLYVQPSASITSNNVENPVGPMFSGVITSSSWCPVSWTDPSLGPSSGRKGVEWAKSLQDSAGEVDSLFQRSEFERSWRNRTSSDGGGISPHKNAPILRSGQSTSEASTSNPQQNRSLHHRRRGRTASASSTSSADSPTRIAVGDETRSINLPPGQSVNTADFGVATCLPDAVARMSLVADPSTIQRPIPSAESSMLGQALSAVDRSCLLTHQAQSNFWSPSSTSQEAVPCSAVDSMVFSQKTDGYHRPSTSNQYTQHDALGAFRNKMSGYAKIPSAFGYEGDGLDPGQQAGGTGGGPLSDDQLWYYEDPQGHIQGEFSSAQMLNWLLAGRYFTSNLRLRRKCDDAFSSLHSYTQLFGRVPFAGTIQIPPIRGGITPQLIHMVRMYDQQNAANLPFACLDQQQLLHKPSRSMTGDGGCVVDASGGFGKNGISCSNAAAVASQALLLKQLTEMIASNPGAAVMNFNNPLFSLLSELVSKSRLDSSLLQEMSNTASFSDPGLGISWTTPPPSQSQLLPQQLQQQQQLPTRQCMDGVFLSSTPTIPDQGSSGFVNDAARGDDTTGAPSSNDNTPLQSVSGLDADNPSPKATRHKSVGGRSLDSEASRSEVKSKQNANAAVTSKKSSQKQKNSPTGNKSDGVEGNGGSQQPQRAVSQSGCSSCSTSSGSGGGCALSNESLQFSFSSVGGRRLASAPEQPQQTTAKPTKNCWIEKAATLVRTAAKVETNKSVKQSSSSAISPLSSIVGKSAIPNSSLTTPLKLASQNPSSEGSGSTKKKAKSRQQQEPLQQMTVQNGVKKSGNNGTVSSKKSKGSASDNSVLTDELNTLIRWVQSALVGIELKEKLDIPTLVELLTTIDAPYEVESMLVAYLGSSPRSEQFVREFLDRRHTCWQLHRKRVEEMQSDSKLKKSQNDQQTSSAPTNNEGNVYSSTAYSEANDSHAESVWQQIKPKNSSSRRACFSVLAVLSLISWLLIRNPALYPLSLLVPPFHHCS</sequence>
<feature type="compositionally biased region" description="Low complexity" evidence="1">
    <location>
        <begin position="777"/>
        <end position="787"/>
    </location>
</feature>
<dbReference type="Pfam" id="PF02213">
    <property type="entry name" value="GYF"/>
    <property type="match status" value="1"/>
</dbReference>
<feature type="compositionally biased region" description="Polar residues" evidence="1">
    <location>
        <begin position="694"/>
        <end position="708"/>
    </location>
</feature>
<feature type="compositionally biased region" description="Basic and acidic residues" evidence="1">
    <location>
        <begin position="1057"/>
        <end position="1066"/>
    </location>
</feature>
<feature type="compositionally biased region" description="Low complexity" evidence="1">
    <location>
        <begin position="284"/>
        <end position="298"/>
    </location>
</feature>
<dbReference type="Gene3D" id="3.30.1490.40">
    <property type="match status" value="1"/>
</dbReference>
<evidence type="ECO:0000256" key="1">
    <source>
        <dbReference type="SAM" id="MobiDB-lite"/>
    </source>
</evidence>
<dbReference type="InterPro" id="IPR003169">
    <property type="entry name" value="GYF"/>
</dbReference>
<reference evidence="3 4" key="1">
    <citation type="journal article" date="2022" name="Front. Cell. Infect. Microbiol.">
        <title>The Genomes of Two Strains of Taenia crassiceps the Animal Model for the Study of Human Cysticercosis.</title>
        <authorList>
            <person name="Bobes R.J."/>
            <person name="Estrada K."/>
            <person name="Rios-Valencia D.G."/>
            <person name="Calderon-Gallegos A."/>
            <person name="de la Torre P."/>
            <person name="Carrero J.C."/>
            <person name="Sanchez-Flores A."/>
            <person name="Laclette J.P."/>
        </authorList>
    </citation>
    <scope>NUCLEOTIDE SEQUENCE [LARGE SCALE GENOMIC DNA]</scope>
    <source>
        <strain evidence="3">WFUcys</strain>
    </source>
</reference>
<dbReference type="PROSITE" id="PS50829">
    <property type="entry name" value="GYF"/>
    <property type="match status" value="1"/>
</dbReference>
<feature type="region of interest" description="Disordered" evidence="1">
    <location>
        <begin position="440"/>
        <end position="460"/>
    </location>
</feature>
<evidence type="ECO:0000313" key="4">
    <source>
        <dbReference type="Proteomes" id="UP001651158"/>
    </source>
</evidence>
<dbReference type="Proteomes" id="UP001651158">
    <property type="component" value="Unassembled WGS sequence"/>
</dbReference>
<keyword evidence="4" id="KW-1185">Reference proteome</keyword>